<dbReference type="EMBL" id="CP001978">
    <property type="protein sequence ID" value="ADP96681.1"/>
    <property type="molecule type" value="Genomic_DNA"/>
</dbReference>
<name>E4PEX6_MARAH</name>
<evidence type="ECO:0000313" key="2">
    <source>
        <dbReference type="Proteomes" id="UP000007077"/>
    </source>
</evidence>
<proteinExistence type="predicted"/>
<sequence>MGVWIYQTISFPRCAGFIMEEQLKIVSRQVRASAR</sequence>
<evidence type="ECO:0000313" key="1">
    <source>
        <dbReference type="EMBL" id="ADP96681.1"/>
    </source>
</evidence>
<protein>
    <submittedName>
        <fullName evidence="1">Uncharacterized protein</fullName>
    </submittedName>
</protein>
<dbReference type="STRING" id="225937.HP15_917"/>
<accession>E4PEX6</accession>
<dbReference type="AlphaFoldDB" id="E4PEX6"/>
<reference evidence="1 2" key="1">
    <citation type="journal article" date="2010" name="Stand. Genomic Sci.">
        <title>Complete genome sequence of Marinobacter adhaerens type strain (HP15), a diatom-interacting marine microorganism.</title>
        <authorList>
            <person name="Gardes A."/>
            <person name="Kaeppel E."/>
            <person name="Shehzad A."/>
            <person name="Seebah S."/>
            <person name="Teeling H."/>
            <person name="Yarza P."/>
            <person name="Glockner F.O."/>
            <person name="Grossart H.P."/>
            <person name="Ullrich M.S."/>
        </authorList>
    </citation>
    <scope>NUCLEOTIDE SEQUENCE [LARGE SCALE GENOMIC DNA]</scope>
    <source>
        <strain evidence="2">DSM 23420 / HP15</strain>
    </source>
</reference>
<reference evidence="2" key="2">
    <citation type="submission" date="2010-02" db="EMBL/GenBank/DDBJ databases">
        <title>Complete genome sequence of Marinobacter adhaerens type strain (HP15).</title>
        <authorList>
            <person name="Gaerdes A.A.M."/>
            <person name="Kaeppel E."/>
            <person name="Shezad A."/>
            <person name="Seebah S."/>
            <person name="Teeling H."/>
            <person name="Yarza P."/>
            <person name="Gloeckner F.O."/>
            <person name="Ullrich M.S."/>
        </authorList>
    </citation>
    <scope>NUCLEOTIDE SEQUENCE [LARGE SCALE GENOMIC DNA]</scope>
    <source>
        <strain evidence="2">DSM 23420 / HP15</strain>
    </source>
</reference>
<dbReference type="HOGENOM" id="CLU_3365772_0_0_6"/>
<organism evidence="1 2">
    <name type="scientific">Marinobacter adhaerens (strain DSM 23420 / HP15)</name>
    <dbReference type="NCBI Taxonomy" id="225937"/>
    <lineage>
        <taxon>Bacteria</taxon>
        <taxon>Pseudomonadati</taxon>
        <taxon>Pseudomonadota</taxon>
        <taxon>Gammaproteobacteria</taxon>
        <taxon>Pseudomonadales</taxon>
        <taxon>Marinobacteraceae</taxon>
        <taxon>Marinobacter</taxon>
    </lineage>
</organism>
<dbReference type="KEGG" id="mad:HP15_917"/>
<dbReference type="Proteomes" id="UP000007077">
    <property type="component" value="Chromosome"/>
</dbReference>
<gene>
    <name evidence="1" type="ordered locus">HP15_917</name>
</gene>